<protein>
    <submittedName>
        <fullName evidence="2">Uncharacterized protein</fullName>
    </submittedName>
</protein>
<feature type="region of interest" description="Disordered" evidence="1">
    <location>
        <begin position="40"/>
        <end position="98"/>
    </location>
</feature>
<reference evidence="2 3" key="1">
    <citation type="submission" date="2023-03" db="EMBL/GenBank/DDBJ databases">
        <title>High recombination rates correlate with genetic variation in Cardiocondyla obscurior ants.</title>
        <authorList>
            <person name="Errbii M."/>
        </authorList>
    </citation>
    <scope>NUCLEOTIDE SEQUENCE [LARGE SCALE GENOMIC DNA]</scope>
    <source>
        <strain evidence="2">Alpha-2009</strain>
        <tissue evidence="2">Whole body</tissue>
    </source>
</reference>
<evidence type="ECO:0000313" key="3">
    <source>
        <dbReference type="Proteomes" id="UP001430953"/>
    </source>
</evidence>
<organism evidence="2 3">
    <name type="scientific">Cardiocondyla obscurior</name>
    <dbReference type="NCBI Taxonomy" id="286306"/>
    <lineage>
        <taxon>Eukaryota</taxon>
        <taxon>Metazoa</taxon>
        <taxon>Ecdysozoa</taxon>
        <taxon>Arthropoda</taxon>
        <taxon>Hexapoda</taxon>
        <taxon>Insecta</taxon>
        <taxon>Pterygota</taxon>
        <taxon>Neoptera</taxon>
        <taxon>Endopterygota</taxon>
        <taxon>Hymenoptera</taxon>
        <taxon>Apocrita</taxon>
        <taxon>Aculeata</taxon>
        <taxon>Formicoidea</taxon>
        <taxon>Formicidae</taxon>
        <taxon>Myrmicinae</taxon>
        <taxon>Cardiocondyla</taxon>
    </lineage>
</organism>
<feature type="compositionally biased region" description="Pro residues" evidence="1">
    <location>
        <begin position="55"/>
        <end position="64"/>
    </location>
</feature>
<feature type="compositionally biased region" description="Polar residues" evidence="1">
    <location>
        <begin position="87"/>
        <end position="98"/>
    </location>
</feature>
<sequence>MNYGDSLMDGRARRNKQIRNLKQLVRRFFVQYLLATAPSEEVFVTPPHNEERPWSPRPGAPPPSSIHGDPEPLFGYVPPEETPNDHLISSANILNFSN</sequence>
<accession>A0AAW2F3H2</accession>
<dbReference type="EMBL" id="JADYXP020000016">
    <property type="protein sequence ID" value="KAL0108667.1"/>
    <property type="molecule type" value="Genomic_DNA"/>
</dbReference>
<gene>
    <name evidence="2" type="ORF">PUN28_015263</name>
</gene>
<evidence type="ECO:0000256" key="1">
    <source>
        <dbReference type="SAM" id="MobiDB-lite"/>
    </source>
</evidence>
<dbReference type="Proteomes" id="UP001430953">
    <property type="component" value="Unassembled WGS sequence"/>
</dbReference>
<proteinExistence type="predicted"/>
<dbReference type="AlphaFoldDB" id="A0AAW2F3H2"/>
<comment type="caution">
    <text evidence="2">The sequence shown here is derived from an EMBL/GenBank/DDBJ whole genome shotgun (WGS) entry which is preliminary data.</text>
</comment>
<name>A0AAW2F3H2_9HYME</name>
<keyword evidence="3" id="KW-1185">Reference proteome</keyword>
<evidence type="ECO:0000313" key="2">
    <source>
        <dbReference type="EMBL" id="KAL0108667.1"/>
    </source>
</evidence>